<dbReference type="SUPFAM" id="SSF110836">
    <property type="entry name" value="Hypothetical protein SAV1430"/>
    <property type="match status" value="1"/>
</dbReference>
<evidence type="ECO:0000256" key="2">
    <source>
        <dbReference type="SAM" id="MobiDB-lite"/>
    </source>
</evidence>
<dbReference type="FunFam" id="3.30.300.130:FF:000001">
    <property type="entry name" value="NFU1 iron-sulfur cluster scaffold"/>
    <property type="match status" value="1"/>
</dbReference>
<keyword evidence="5" id="KW-1185">Reference proteome</keyword>
<comment type="similarity">
    <text evidence="1">Belongs to the NifU family.</text>
</comment>
<evidence type="ECO:0000259" key="3">
    <source>
        <dbReference type="SMART" id="SM00932"/>
    </source>
</evidence>
<dbReference type="Pfam" id="PF08712">
    <property type="entry name" value="Nfu_N"/>
    <property type="match status" value="1"/>
</dbReference>
<reference evidence="4" key="1">
    <citation type="submission" date="2023-06" db="EMBL/GenBank/DDBJ databases">
        <title>Genome-scale phylogeny and comparative genomics of the fungal order Sordariales.</title>
        <authorList>
            <consortium name="Lawrence Berkeley National Laboratory"/>
            <person name="Hensen N."/>
            <person name="Bonometti L."/>
            <person name="Westerberg I."/>
            <person name="Brannstrom I.O."/>
            <person name="Guillou S."/>
            <person name="Cros-Aarteil S."/>
            <person name="Calhoun S."/>
            <person name="Haridas S."/>
            <person name="Kuo A."/>
            <person name="Mondo S."/>
            <person name="Pangilinan J."/>
            <person name="Riley R."/>
            <person name="Labutti K."/>
            <person name="Andreopoulos B."/>
            <person name="Lipzen A."/>
            <person name="Chen C."/>
            <person name="Yanf M."/>
            <person name="Daum C."/>
            <person name="Ng V."/>
            <person name="Clum A."/>
            <person name="Steindorff A."/>
            <person name="Ohm R."/>
            <person name="Martin F."/>
            <person name="Silar P."/>
            <person name="Natvig D."/>
            <person name="Lalanne C."/>
            <person name="Gautier V."/>
            <person name="Ament-Velasquez S.L."/>
            <person name="Kruys A."/>
            <person name="Hutchinson M.I."/>
            <person name="Powell A.J."/>
            <person name="Barry K."/>
            <person name="Miller A.N."/>
            <person name="Grigoriev I.V."/>
            <person name="Debuchy R."/>
            <person name="Gladieux P."/>
            <person name="Thoren M.H."/>
            <person name="Johannesson H."/>
        </authorList>
    </citation>
    <scope>NUCLEOTIDE SEQUENCE</scope>
    <source>
        <strain evidence="4">SMH2532-1</strain>
    </source>
</reference>
<dbReference type="Gene3D" id="3.30.300.130">
    <property type="entry name" value="Fe-S cluster assembly (FSCA)"/>
    <property type="match status" value="1"/>
</dbReference>
<dbReference type="GO" id="GO:0005739">
    <property type="term" value="C:mitochondrion"/>
    <property type="evidence" value="ECO:0007669"/>
    <property type="project" value="TreeGrafter"/>
</dbReference>
<feature type="region of interest" description="Disordered" evidence="2">
    <location>
        <begin position="1"/>
        <end position="69"/>
    </location>
</feature>
<dbReference type="PANTHER" id="PTHR11178:SF1">
    <property type="entry name" value="NFU1 IRON-SULFUR CLUSTER SCAFFOLD HOMOLOG, MITOCHONDRIAL"/>
    <property type="match status" value="1"/>
</dbReference>
<protein>
    <submittedName>
        <fullName evidence="4">Scaffold protein Nfu/NifU N terminal-domain-containing protein</fullName>
    </submittedName>
</protein>
<organism evidence="4 5">
    <name type="scientific">Cercophora newfieldiana</name>
    <dbReference type="NCBI Taxonomy" id="92897"/>
    <lineage>
        <taxon>Eukaryota</taxon>
        <taxon>Fungi</taxon>
        <taxon>Dikarya</taxon>
        <taxon>Ascomycota</taxon>
        <taxon>Pezizomycotina</taxon>
        <taxon>Sordariomycetes</taxon>
        <taxon>Sordariomycetidae</taxon>
        <taxon>Sordariales</taxon>
        <taxon>Lasiosphaeriaceae</taxon>
        <taxon>Cercophora</taxon>
    </lineage>
</organism>
<dbReference type="Gene3D" id="3.30.1370.70">
    <property type="entry name" value="Scaffold protein Nfu/NifU, N-terminal domain"/>
    <property type="match status" value="1"/>
</dbReference>
<gene>
    <name evidence="4" type="ORF">B0T16DRAFT_454577</name>
</gene>
<dbReference type="GO" id="GO:0005506">
    <property type="term" value="F:iron ion binding"/>
    <property type="evidence" value="ECO:0007669"/>
    <property type="project" value="InterPro"/>
</dbReference>
<name>A0AA39YGG3_9PEZI</name>
<dbReference type="InterPro" id="IPR014824">
    <property type="entry name" value="Nfu/NifU_N"/>
</dbReference>
<evidence type="ECO:0000313" key="4">
    <source>
        <dbReference type="EMBL" id="KAK0652186.1"/>
    </source>
</evidence>
<dbReference type="EMBL" id="JAULSV010000002">
    <property type="protein sequence ID" value="KAK0652186.1"/>
    <property type="molecule type" value="Genomic_DNA"/>
</dbReference>
<dbReference type="InterPro" id="IPR036498">
    <property type="entry name" value="Nfu/NifU_N_sf"/>
</dbReference>
<dbReference type="FunFam" id="3.30.1370.70:FF:000001">
    <property type="entry name" value="NifU-like protein 4, mitochondrial"/>
    <property type="match status" value="1"/>
</dbReference>
<dbReference type="PANTHER" id="PTHR11178">
    <property type="entry name" value="IRON-SULFUR CLUSTER SCAFFOLD PROTEIN NFU-RELATED"/>
    <property type="match status" value="1"/>
</dbReference>
<dbReference type="GO" id="GO:0016226">
    <property type="term" value="P:iron-sulfur cluster assembly"/>
    <property type="evidence" value="ECO:0007669"/>
    <property type="project" value="InterPro"/>
</dbReference>
<dbReference type="Pfam" id="PF01106">
    <property type="entry name" value="NifU"/>
    <property type="match status" value="1"/>
</dbReference>
<evidence type="ECO:0000313" key="5">
    <source>
        <dbReference type="Proteomes" id="UP001174936"/>
    </source>
</evidence>
<dbReference type="SMART" id="SM00932">
    <property type="entry name" value="Nfu_N"/>
    <property type="match status" value="1"/>
</dbReference>
<comment type="caution">
    <text evidence="4">The sequence shown here is derived from an EMBL/GenBank/DDBJ whole genome shotgun (WGS) entry which is preliminary data.</text>
</comment>
<sequence>MPSSKLLRGLAPLASQPARAIRPPPSSLRFGPRASGAAAARHLHTVLRTPSSPSSLRPRLPPQRAFPSPQNHRTIFIQTEPTPNPDALKFLPNHRVLPATLTAPFIEYMSPRNTIAPPYPSPLAAQLMNIDGVTSVFYGADFITVIKSSDANWAHIRPEVFALITEAITSGQTIVNVVERKEGEEVPAEEEDSLSYNENDSEVVGMIKELLETRIRPAIQEDGGDIEFRGFENGMVLLKLRGACRTCDSSTVTLKNGIEGMLMHYIEEVQGVEQVLDEEEEIAMKEFAKFEEKLKAQKGEAPASTVGKDTLDTVPG</sequence>
<dbReference type="GO" id="GO:0051536">
    <property type="term" value="F:iron-sulfur cluster binding"/>
    <property type="evidence" value="ECO:0007669"/>
    <property type="project" value="InterPro"/>
</dbReference>
<evidence type="ECO:0000256" key="1">
    <source>
        <dbReference type="ARBA" id="ARBA00006420"/>
    </source>
</evidence>
<dbReference type="SUPFAM" id="SSF117916">
    <property type="entry name" value="Fe-S cluster assembly (FSCA) domain-like"/>
    <property type="match status" value="1"/>
</dbReference>
<feature type="region of interest" description="Disordered" evidence="2">
    <location>
        <begin position="295"/>
        <end position="316"/>
    </location>
</feature>
<dbReference type="AlphaFoldDB" id="A0AA39YGG3"/>
<accession>A0AA39YGG3</accession>
<feature type="domain" description="Scaffold protein Nfu/NifU N-terminal" evidence="3">
    <location>
        <begin position="77"/>
        <end position="171"/>
    </location>
</feature>
<dbReference type="Proteomes" id="UP001174936">
    <property type="component" value="Unassembled WGS sequence"/>
</dbReference>
<feature type="compositionally biased region" description="Low complexity" evidence="2">
    <location>
        <begin position="47"/>
        <end position="58"/>
    </location>
</feature>
<proteinExistence type="inferred from homology"/>
<dbReference type="InterPro" id="IPR034904">
    <property type="entry name" value="FSCA_dom_sf"/>
</dbReference>
<dbReference type="InterPro" id="IPR001075">
    <property type="entry name" value="NIF_FeS_clus_asmbl_NifU_C"/>
</dbReference>